<name>A0A2P8GAE1_9BACT</name>
<keyword evidence="2" id="KW-1185">Reference proteome</keyword>
<proteinExistence type="predicted"/>
<reference evidence="1 2" key="1">
    <citation type="submission" date="2018-03" db="EMBL/GenBank/DDBJ databases">
        <title>Genomic Encyclopedia of Archaeal and Bacterial Type Strains, Phase II (KMG-II): from individual species to whole genera.</title>
        <authorList>
            <person name="Goeker M."/>
        </authorList>
    </citation>
    <scope>NUCLEOTIDE SEQUENCE [LARGE SCALE GENOMIC DNA]</scope>
    <source>
        <strain evidence="1 2">DSM 18107</strain>
    </source>
</reference>
<gene>
    <name evidence="1" type="ORF">CLV42_105311</name>
</gene>
<protein>
    <submittedName>
        <fullName evidence="1">Uncharacterized protein</fullName>
    </submittedName>
</protein>
<dbReference type="RefSeq" id="WP_170117524.1">
    <property type="nucleotide sequence ID" value="NZ_PYGK01000005.1"/>
</dbReference>
<comment type="caution">
    <text evidence="1">The sequence shown here is derived from an EMBL/GenBank/DDBJ whole genome shotgun (WGS) entry which is preliminary data.</text>
</comment>
<sequence length="45" mass="5265">MDTKSIAVLADIEANQKHERQILSGDWKIKSIRLERILINIDNFQ</sequence>
<dbReference type="Proteomes" id="UP000240978">
    <property type="component" value="Unassembled WGS sequence"/>
</dbReference>
<dbReference type="AlphaFoldDB" id="A0A2P8GAE1"/>
<dbReference type="EMBL" id="PYGK01000005">
    <property type="protein sequence ID" value="PSL30950.1"/>
    <property type="molecule type" value="Genomic_DNA"/>
</dbReference>
<accession>A0A2P8GAE1</accession>
<evidence type="ECO:0000313" key="1">
    <source>
        <dbReference type="EMBL" id="PSL30950.1"/>
    </source>
</evidence>
<organism evidence="1 2">
    <name type="scientific">Chitinophaga ginsengisoli</name>
    <dbReference type="NCBI Taxonomy" id="363837"/>
    <lineage>
        <taxon>Bacteria</taxon>
        <taxon>Pseudomonadati</taxon>
        <taxon>Bacteroidota</taxon>
        <taxon>Chitinophagia</taxon>
        <taxon>Chitinophagales</taxon>
        <taxon>Chitinophagaceae</taxon>
        <taxon>Chitinophaga</taxon>
    </lineage>
</organism>
<evidence type="ECO:0000313" key="2">
    <source>
        <dbReference type="Proteomes" id="UP000240978"/>
    </source>
</evidence>